<dbReference type="AlphaFoldDB" id="A0AAV4C7E8"/>
<evidence type="ECO:0000256" key="1">
    <source>
        <dbReference type="SAM" id="MobiDB-lite"/>
    </source>
</evidence>
<dbReference type="Proteomes" id="UP000735302">
    <property type="component" value="Unassembled WGS sequence"/>
</dbReference>
<protein>
    <submittedName>
        <fullName evidence="2">Uncharacterized protein</fullName>
    </submittedName>
</protein>
<organism evidence="2 3">
    <name type="scientific">Plakobranchus ocellatus</name>
    <dbReference type="NCBI Taxonomy" id="259542"/>
    <lineage>
        <taxon>Eukaryota</taxon>
        <taxon>Metazoa</taxon>
        <taxon>Spiralia</taxon>
        <taxon>Lophotrochozoa</taxon>
        <taxon>Mollusca</taxon>
        <taxon>Gastropoda</taxon>
        <taxon>Heterobranchia</taxon>
        <taxon>Euthyneura</taxon>
        <taxon>Panpulmonata</taxon>
        <taxon>Sacoglossa</taxon>
        <taxon>Placobranchoidea</taxon>
        <taxon>Plakobranchidae</taxon>
        <taxon>Plakobranchus</taxon>
    </lineage>
</organism>
<feature type="region of interest" description="Disordered" evidence="1">
    <location>
        <begin position="1"/>
        <end position="34"/>
    </location>
</feature>
<evidence type="ECO:0000313" key="2">
    <source>
        <dbReference type="EMBL" id="GFO31211.1"/>
    </source>
</evidence>
<evidence type="ECO:0000313" key="3">
    <source>
        <dbReference type="Proteomes" id="UP000735302"/>
    </source>
</evidence>
<keyword evidence="3" id="KW-1185">Reference proteome</keyword>
<dbReference type="EMBL" id="BLXT01006360">
    <property type="protein sequence ID" value="GFO31211.1"/>
    <property type="molecule type" value="Genomic_DNA"/>
</dbReference>
<reference evidence="2 3" key="1">
    <citation type="journal article" date="2021" name="Elife">
        <title>Chloroplast acquisition without the gene transfer in kleptoplastic sea slugs, Plakobranchus ocellatus.</title>
        <authorList>
            <person name="Maeda T."/>
            <person name="Takahashi S."/>
            <person name="Yoshida T."/>
            <person name="Shimamura S."/>
            <person name="Takaki Y."/>
            <person name="Nagai Y."/>
            <person name="Toyoda A."/>
            <person name="Suzuki Y."/>
            <person name="Arimoto A."/>
            <person name="Ishii H."/>
            <person name="Satoh N."/>
            <person name="Nishiyama T."/>
            <person name="Hasebe M."/>
            <person name="Maruyama T."/>
            <person name="Minagawa J."/>
            <person name="Obokata J."/>
            <person name="Shigenobu S."/>
        </authorList>
    </citation>
    <scope>NUCLEOTIDE SEQUENCE [LARGE SCALE GENOMIC DNA]</scope>
</reference>
<accession>A0AAV4C7E8</accession>
<proteinExistence type="predicted"/>
<sequence length="122" mass="14090">MTLHKNPYGQDRSGRGDRQDTERNTRASRYHDIGLKTQGKGKDVRWREIAVVKDGRLQSEGAFSHQQVCPGINNISQAGPGTRESARPLRLRRQEYCQGQHARREQGYPCMWRSLLRGWITQ</sequence>
<gene>
    <name evidence="2" type="ORF">PoB_005771600</name>
</gene>
<name>A0AAV4C7E8_9GAST</name>
<comment type="caution">
    <text evidence="2">The sequence shown here is derived from an EMBL/GenBank/DDBJ whole genome shotgun (WGS) entry which is preliminary data.</text>
</comment>
<feature type="compositionally biased region" description="Basic and acidic residues" evidence="1">
    <location>
        <begin position="12"/>
        <end position="34"/>
    </location>
</feature>